<reference evidence="4 6" key="2">
    <citation type="submission" date="2018-03" db="EMBL/GenBank/DDBJ databases">
        <authorList>
            <person name="Fogelqvist J."/>
        </authorList>
    </citation>
    <scope>NUCLEOTIDE SEQUENCE [LARGE SCALE GENOMIC DNA]</scope>
</reference>
<dbReference type="Proteomes" id="UP000039324">
    <property type="component" value="Unassembled WGS sequence"/>
</dbReference>
<dbReference type="EMBL" id="OVEO01000009">
    <property type="protein sequence ID" value="SPQ98239.1"/>
    <property type="molecule type" value="Genomic_DNA"/>
</dbReference>
<dbReference type="Proteomes" id="UP000290189">
    <property type="component" value="Unassembled WGS sequence"/>
</dbReference>
<feature type="region of interest" description="Disordered" evidence="1">
    <location>
        <begin position="83"/>
        <end position="118"/>
    </location>
</feature>
<evidence type="ECO:0000256" key="2">
    <source>
        <dbReference type="SAM" id="SignalP"/>
    </source>
</evidence>
<protein>
    <recommendedName>
        <fullName evidence="7">RxLR effector protein</fullName>
    </recommendedName>
</protein>
<accession>A0A0G4IR23</accession>
<feature type="region of interest" description="Disordered" evidence="1">
    <location>
        <begin position="152"/>
        <end position="195"/>
    </location>
</feature>
<dbReference type="EMBL" id="CDSF01000080">
    <property type="protein sequence ID" value="CEO97695.1"/>
    <property type="molecule type" value="Genomic_DNA"/>
</dbReference>
<feature type="compositionally biased region" description="Polar residues" evidence="1">
    <location>
        <begin position="158"/>
        <end position="179"/>
    </location>
</feature>
<feature type="chain" id="PRO_5036293149" description="RxLR effector protein" evidence="2">
    <location>
        <begin position="32"/>
        <end position="195"/>
    </location>
</feature>
<feature type="compositionally biased region" description="Basic and acidic residues" evidence="1">
    <location>
        <begin position="93"/>
        <end position="112"/>
    </location>
</feature>
<organism evidence="3 5">
    <name type="scientific">Plasmodiophora brassicae</name>
    <name type="common">Clubroot disease agent</name>
    <dbReference type="NCBI Taxonomy" id="37360"/>
    <lineage>
        <taxon>Eukaryota</taxon>
        <taxon>Sar</taxon>
        <taxon>Rhizaria</taxon>
        <taxon>Endomyxa</taxon>
        <taxon>Phytomyxea</taxon>
        <taxon>Plasmodiophorida</taxon>
        <taxon>Plasmodiophoridae</taxon>
        <taxon>Plasmodiophora</taxon>
    </lineage>
</organism>
<evidence type="ECO:0000313" key="6">
    <source>
        <dbReference type="Proteomes" id="UP000290189"/>
    </source>
</evidence>
<keyword evidence="4" id="KW-0496">Mitochondrion</keyword>
<reference evidence="3 5" key="1">
    <citation type="submission" date="2015-02" db="EMBL/GenBank/DDBJ databases">
        <authorList>
            <person name="Chooi Y.-H."/>
        </authorList>
    </citation>
    <scope>NUCLEOTIDE SEQUENCE [LARGE SCALE GENOMIC DNA]</scope>
    <source>
        <strain evidence="3">E3</strain>
    </source>
</reference>
<proteinExistence type="predicted"/>
<evidence type="ECO:0000256" key="1">
    <source>
        <dbReference type="SAM" id="MobiDB-lite"/>
    </source>
</evidence>
<feature type="signal peptide" evidence="2">
    <location>
        <begin position="1"/>
        <end position="31"/>
    </location>
</feature>
<evidence type="ECO:0000313" key="5">
    <source>
        <dbReference type="Proteomes" id="UP000039324"/>
    </source>
</evidence>
<dbReference type="AlphaFoldDB" id="A0A0G4IR23"/>
<evidence type="ECO:0008006" key="7">
    <source>
        <dbReference type="Google" id="ProtNLM"/>
    </source>
</evidence>
<gene>
    <name evidence="3" type="ORF">PBRA_005809</name>
    <name evidence="4" type="ORF">PLBR_LOCUS5454</name>
</gene>
<keyword evidence="5" id="KW-1185">Reference proteome</keyword>
<evidence type="ECO:0000313" key="3">
    <source>
        <dbReference type="EMBL" id="CEO97695.1"/>
    </source>
</evidence>
<geneLocation type="mitochondrion" evidence="4"/>
<keyword evidence="2" id="KW-0732">Signal</keyword>
<sequence length="195" mass="21120">MPSVPAEYPKRGMARVAFVVLLSLGIAAAGATISGDEGEVLAPATASQRKTSAGGWSGNRFGLGARHAGDNLLNDRLGHDNAANMDVVHKRRTGDSEKRLKKRSEARGHEQSAKAARLSAQHRRALDFNRQRDVDTYKKRFKATFTKWVDDGHAGHAKQQSQQGVGVRNSATQDATNAMKSEPSLKSGLVSPHRR</sequence>
<name>A0A0G4IR23_PLABS</name>
<evidence type="ECO:0000313" key="4">
    <source>
        <dbReference type="EMBL" id="SPQ98239.1"/>
    </source>
</evidence>